<gene>
    <name evidence="1" type="ORF">L9F63_000955</name>
</gene>
<name>A0AAD8ETA8_DIPPU</name>
<organism evidence="1 2">
    <name type="scientific">Diploptera punctata</name>
    <name type="common">Pacific beetle cockroach</name>
    <dbReference type="NCBI Taxonomy" id="6984"/>
    <lineage>
        <taxon>Eukaryota</taxon>
        <taxon>Metazoa</taxon>
        <taxon>Ecdysozoa</taxon>
        <taxon>Arthropoda</taxon>
        <taxon>Hexapoda</taxon>
        <taxon>Insecta</taxon>
        <taxon>Pterygota</taxon>
        <taxon>Neoptera</taxon>
        <taxon>Polyneoptera</taxon>
        <taxon>Dictyoptera</taxon>
        <taxon>Blattodea</taxon>
        <taxon>Blaberoidea</taxon>
        <taxon>Blaberidae</taxon>
        <taxon>Diplopterinae</taxon>
        <taxon>Diploptera</taxon>
    </lineage>
</organism>
<dbReference type="AlphaFoldDB" id="A0AAD8ETA8"/>
<sequence length="86" mass="9552">SGLHENDLQADSFSGLSLFICIEVPGVANYISNNKTYTLSSRTQLYNSFQQRSRRLNGTSAATHTQILTSSYQISLSLLSVLTHFH</sequence>
<comment type="caution">
    <text evidence="1">The sequence shown here is derived from an EMBL/GenBank/DDBJ whole genome shotgun (WGS) entry which is preliminary data.</text>
</comment>
<feature type="non-terminal residue" evidence="1">
    <location>
        <position position="86"/>
    </location>
</feature>
<dbReference type="EMBL" id="JASPKZ010000042">
    <property type="protein sequence ID" value="KAJ9600912.1"/>
    <property type="molecule type" value="Genomic_DNA"/>
</dbReference>
<keyword evidence="2" id="KW-1185">Reference proteome</keyword>
<evidence type="ECO:0000313" key="1">
    <source>
        <dbReference type="EMBL" id="KAJ9600912.1"/>
    </source>
</evidence>
<accession>A0AAD8ETA8</accession>
<proteinExistence type="predicted"/>
<dbReference type="Proteomes" id="UP001233999">
    <property type="component" value="Unassembled WGS sequence"/>
</dbReference>
<reference evidence="1" key="1">
    <citation type="journal article" date="2023" name="IScience">
        <title>Live-bearing cockroach genome reveals convergent evolutionary mechanisms linked to viviparity in insects and beyond.</title>
        <authorList>
            <person name="Fouks B."/>
            <person name="Harrison M.C."/>
            <person name="Mikhailova A.A."/>
            <person name="Marchal E."/>
            <person name="English S."/>
            <person name="Carruthers M."/>
            <person name="Jennings E.C."/>
            <person name="Chiamaka E.L."/>
            <person name="Frigard R.A."/>
            <person name="Pippel M."/>
            <person name="Attardo G.M."/>
            <person name="Benoit J.B."/>
            <person name="Bornberg-Bauer E."/>
            <person name="Tobe S.S."/>
        </authorList>
    </citation>
    <scope>NUCLEOTIDE SEQUENCE</scope>
    <source>
        <strain evidence="1">Stay&amp;Tobe</strain>
    </source>
</reference>
<evidence type="ECO:0000313" key="2">
    <source>
        <dbReference type="Proteomes" id="UP001233999"/>
    </source>
</evidence>
<reference evidence="1" key="2">
    <citation type="submission" date="2023-05" db="EMBL/GenBank/DDBJ databases">
        <authorList>
            <person name="Fouks B."/>
        </authorList>
    </citation>
    <scope>NUCLEOTIDE SEQUENCE</scope>
    <source>
        <strain evidence="1">Stay&amp;Tobe</strain>
        <tissue evidence="1">Testes</tissue>
    </source>
</reference>
<feature type="non-terminal residue" evidence="1">
    <location>
        <position position="1"/>
    </location>
</feature>
<protein>
    <submittedName>
        <fullName evidence="1">Uncharacterized protein</fullName>
    </submittedName>
</protein>